<dbReference type="InterPro" id="IPR008699">
    <property type="entry name" value="NDUFB8"/>
</dbReference>
<feature type="transmembrane region" description="Helical" evidence="1">
    <location>
        <begin position="132"/>
        <end position="153"/>
    </location>
</feature>
<dbReference type="OrthoDB" id="2014058at2759"/>
<keyword evidence="1" id="KW-1133">Transmembrane helix</keyword>
<reference evidence="2 3" key="1">
    <citation type="journal article" date="2017" name="Gigascience">
        <title>Genome sequence of the small brown planthopper, Laodelphax striatellus.</title>
        <authorList>
            <person name="Zhu J."/>
            <person name="Jiang F."/>
            <person name="Wang X."/>
            <person name="Yang P."/>
            <person name="Bao Y."/>
            <person name="Zhao W."/>
            <person name="Wang W."/>
            <person name="Lu H."/>
            <person name="Wang Q."/>
            <person name="Cui N."/>
            <person name="Li J."/>
            <person name="Chen X."/>
            <person name="Luo L."/>
            <person name="Yu J."/>
            <person name="Kang L."/>
            <person name="Cui F."/>
        </authorList>
    </citation>
    <scope>NUCLEOTIDE SEQUENCE [LARGE SCALE GENOMIC DNA]</scope>
    <source>
        <strain evidence="2">Lst14</strain>
    </source>
</reference>
<evidence type="ECO:0000313" key="3">
    <source>
        <dbReference type="Proteomes" id="UP000291343"/>
    </source>
</evidence>
<gene>
    <name evidence="2" type="ORF">LSTR_LSTR013354</name>
</gene>
<dbReference type="SMR" id="A0A482X9W4"/>
<accession>A0A482X9W4</accession>
<keyword evidence="1" id="KW-0812">Transmembrane</keyword>
<name>A0A482X9W4_LAOST</name>
<evidence type="ECO:0000256" key="1">
    <source>
        <dbReference type="SAM" id="Phobius"/>
    </source>
</evidence>
<dbReference type="InParanoid" id="A0A482X9W4"/>
<dbReference type="PANTHER" id="PTHR12840:SF1">
    <property type="entry name" value="NADH DEHYDROGENASE [UBIQUINONE] 1 BETA SUBCOMPLEX SUBUNIT 8, MITOCHONDRIAL"/>
    <property type="match status" value="1"/>
</dbReference>
<proteinExistence type="predicted"/>
<organism evidence="2 3">
    <name type="scientific">Laodelphax striatellus</name>
    <name type="common">Small brown planthopper</name>
    <name type="synonym">Delphax striatella</name>
    <dbReference type="NCBI Taxonomy" id="195883"/>
    <lineage>
        <taxon>Eukaryota</taxon>
        <taxon>Metazoa</taxon>
        <taxon>Ecdysozoa</taxon>
        <taxon>Arthropoda</taxon>
        <taxon>Hexapoda</taxon>
        <taxon>Insecta</taxon>
        <taxon>Pterygota</taxon>
        <taxon>Neoptera</taxon>
        <taxon>Paraneoptera</taxon>
        <taxon>Hemiptera</taxon>
        <taxon>Auchenorrhyncha</taxon>
        <taxon>Fulgoroidea</taxon>
        <taxon>Delphacidae</taxon>
        <taxon>Criomorphinae</taxon>
        <taxon>Laodelphax</taxon>
    </lineage>
</organism>
<sequence>MSLVRSRLLQISRIPVYQVRNAGHGYWNKDFQPGFDIPKTPEEKAAVAKKYNLLPEEYQPHQELHDIGLSMGDYPKVPDVAEVRKDIYYPYDLPTVRQNYGEARSPNMLFLTGEKSDPNYHEVNRWKDWQMFLALFGTVVFMFSGCLVDLKFFPPVAKRHYYNDGMKHYSYEPAE</sequence>
<dbReference type="PANTHER" id="PTHR12840">
    <property type="entry name" value="NADH-UBIQUINONE OXIDOREDUCTASE ASHI SUBUNIT"/>
    <property type="match status" value="1"/>
</dbReference>
<keyword evidence="1" id="KW-0472">Membrane</keyword>
<protein>
    <recommendedName>
        <fullName evidence="4">NADH dehydrogenase [ubiquinone] 1 beta subcomplex subunit 8, mitochondrial</fullName>
    </recommendedName>
</protein>
<dbReference type="GO" id="GO:0005739">
    <property type="term" value="C:mitochondrion"/>
    <property type="evidence" value="ECO:0007669"/>
    <property type="project" value="InterPro"/>
</dbReference>
<dbReference type="Proteomes" id="UP000291343">
    <property type="component" value="Unassembled WGS sequence"/>
</dbReference>
<evidence type="ECO:0000313" key="2">
    <source>
        <dbReference type="EMBL" id="RZF42765.1"/>
    </source>
</evidence>
<keyword evidence="3" id="KW-1185">Reference proteome</keyword>
<dbReference type="FunCoup" id="A0A482X9W4">
    <property type="interactions" value="692"/>
</dbReference>
<comment type="caution">
    <text evidence="2">The sequence shown here is derived from an EMBL/GenBank/DDBJ whole genome shotgun (WGS) entry which is preliminary data.</text>
</comment>
<evidence type="ECO:0008006" key="4">
    <source>
        <dbReference type="Google" id="ProtNLM"/>
    </source>
</evidence>
<dbReference type="STRING" id="195883.A0A482X9W4"/>
<dbReference type="AlphaFoldDB" id="A0A482X9W4"/>
<dbReference type="EMBL" id="QKKF02014409">
    <property type="protein sequence ID" value="RZF42765.1"/>
    <property type="molecule type" value="Genomic_DNA"/>
</dbReference>
<dbReference type="Pfam" id="PF05821">
    <property type="entry name" value="NDUF_B8"/>
    <property type="match status" value="1"/>
</dbReference>